<comment type="caution">
    <text evidence="2">The sequence shown here is derived from an EMBL/GenBank/DDBJ whole genome shotgun (WGS) entry which is preliminary data.</text>
</comment>
<dbReference type="RefSeq" id="WP_201815411.1">
    <property type="nucleotide sequence ID" value="NZ_JAERRH010000003.1"/>
</dbReference>
<feature type="compositionally biased region" description="Polar residues" evidence="1">
    <location>
        <begin position="52"/>
        <end position="62"/>
    </location>
</feature>
<feature type="region of interest" description="Disordered" evidence="1">
    <location>
        <begin position="41"/>
        <end position="62"/>
    </location>
</feature>
<evidence type="ECO:0000256" key="1">
    <source>
        <dbReference type="SAM" id="MobiDB-lite"/>
    </source>
</evidence>
<reference evidence="2 3" key="1">
    <citation type="submission" date="2021-01" db="EMBL/GenBank/DDBJ databases">
        <title>WGS of actinomycetes isolated from Thailand.</title>
        <authorList>
            <person name="Thawai C."/>
        </authorList>
    </citation>
    <scope>NUCLEOTIDE SEQUENCE [LARGE SCALE GENOMIC DNA]</scope>
    <source>
        <strain evidence="2 3">CH5-8</strain>
    </source>
</reference>
<evidence type="ECO:0000313" key="2">
    <source>
        <dbReference type="EMBL" id="MBL1104961.1"/>
    </source>
</evidence>
<gene>
    <name evidence="2" type="ORF">JK361_10205</name>
</gene>
<accession>A0ABS1NXY7</accession>
<keyword evidence="3" id="KW-1185">Reference proteome</keyword>
<name>A0ABS1NXY7_9ACTN</name>
<protein>
    <submittedName>
        <fullName evidence="2">Uncharacterized protein</fullName>
    </submittedName>
</protein>
<dbReference type="Proteomes" id="UP000621386">
    <property type="component" value="Unassembled WGS sequence"/>
</dbReference>
<organism evidence="2 3">
    <name type="scientific">Streptomyces musisoli</name>
    <dbReference type="NCBI Taxonomy" id="2802280"/>
    <lineage>
        <taxon>Bacteria</taxon>
        <taxon>Bacillati</taxon>
        <taxon>Actinomycetota</taxon>
        <taxon>Actinomycetes</taxon>
        <taxon>Kitasatosporales</taxon>
        <taxon>Streptomycetaceae</taxon>
        <taxon>Streptomyces</taxon>
    </lineage>
</organism>
<proteinExistence type="predicted"/>
<dbReference type="EMBL" id="JAERRH010000003">
    <property type="protein sequence ID" value="MBL1104961.1"/>
    <property type="molecule type" value="Genomic_DNA"/>
</dbReference>
<evidence type="ECO:0000313" key="3">
    <source>
        <dbReference type="Proteomes" id="UP000621386"/>
    </source>
</evidence>
<sequence length="62" mass="6770">MTLCTSGEHEFPVEDETGAYCQEHGVTLLWNPTDFAWDDLLSEPGFPRRAQESTPGATPSGS</sequence>